<proteinExistence type="predicted"/>
<keyword evidence="2" id="KW-0496">Mitochondrion</keyword>
<dbReference type="EMBL" id="LKAM01000008">
    <property type="protein sequence ID" value="KUM47077.1"/>
    <property type="molecule type" value="Genomic_DNA"/>
</dbReference>
<accession>A0A124GMY0</accession>
<geneLocation type="mitochondrion" evidence="2"/>
<gene>
    <name evidence="2" type="ORF">ABT39_MTgene6083</name>
</gene>
<evidence type="ECO:0000313" key="2">
    <source>
        <dbReference type="EMBL" id="KUM47077.1"/>
    </source>
</evidence>
<feature type="region of interest" description="Disordered" evidence="1">
    <location>
        <begin position="1"/>
        <end position="29"/>
    </location>
</feature>
<comment type="caution">
    <text evidence="2">The sequence shown here is derived from an EMBL/GenBank/DDBJ whole genome shotgun (WGS) entry which is preliminary data.</text>
</comment>
<organism evidence="2">
    <name type="scientific">Picea glauca</name>
    <name type="common">White spruce</name>
    <name type="synonym">Pinus glauca</name>
    <dbReference type="NCBI Taxonomy" id="3330"/>
    <lineage>
        <taxon>Eukaryota</taxon>
        <taxon>Viridiplantae</taxon>
        <taxon>Streptophyta</taxon>
        <taxon>Embryophyta</taxon>
        <taxon>Tracheophyta</taxon>
        <taxon>Spermatophyta</taxon>
        <taxon>Pinopsida</taxon>
        <taxon>Pinidae</taxon>
        <taxon>Conifers I</taxon>
        <taxon>Pinales</taxon>
        <taxon>Pinaceae</taxon>
        <taxon>Picea</taxon>
    </lineage>
</organism>
<name>A0A124GMY0_PICGL</name>
<evidence type="ECO:0000256" key="1">
    <source>
        <dbReference type="SAM" id="MobiDB-lite"/>
    </source>
</evidence>
<reference evidence="2" key="1">
    <citation type="journal article" date="2015" name="Genome Biol. Evol.">
        <title>Organellar Genomes of White Spruce (Picea glauca): Assembly and Annotation.</title>
        <authorList>
            <person name="Jackman S.D."/>
            <person name="Warren R.L."/>
            <person name="Gibb E.A."/>
            <person name="Vandervalk B.P."/>
            <person name="Mohamadi H."/>
            <person name="Chu J."/>
            <person name="Raymond A."/>
            <person name="Pleasance S."/>
            <person name="Coope R."/>
            <person name="Wildung M.R."/>
            <person name="Ritland C.E."/>
            <person name="Bousquet J."/>
            <person name="Jones S.J."/>
            <person name="Bohlmann J."/>
            <person name="Birol I."/>
        </authorList>
    </citation>
    <scope>NUCLEOTIDE SEQUENCE [LARGE SCALE GENOMIC DNA]</scope>
    <source>
        <tissue evidence="2">Flushing bud</tissue>
    </source>
</reference>
<sequence>MGMMKKGEIASQASKGWWASSGISNGDSCSETRTFQNVSLWYALAPGPPPTSIAADRAADRKGHCFLTHVRSHLTLEPAIHVAAIHTQYRKDKAPFDYRCYV</sequence>
<protein>
    <submittedName>
        <fullName evidence="2">Uncharacterized protein</fullName>
    </submittedName>
</protein>
<dbReference type="AlphaFoldDB" id="A0A124GMY0"/>